<comment type="caution">
    <text evidence="11">The sequence shown here is derived from an EMBL/GenBank/DDBJ whole genome shotgun (WGS) entry which is preliminary data.</text>
</comment>
<evidence type="ECO:0000256" key="4">
    <source>
        <dbReference type="ARBA" id="ARBA00022664"/>
    </source>
</evidence>
<evidence type="ECO:0000256" key="2">
    <source>
        <dbReference type="ARBA" id="ARBA00010912"/>
    </source>
</evidence>
<keyword evidence="7" id="KW-0067">ATP-binding</keyword>
<accession>A0A1Q9EZ31</accession>
<reference evidence="11 12" key="1">
    <citation type="submission" date="2016-02" db="EMBL/GenBank/DDBJ databases">
        <title>Genome analysis of coral dinoflagellate symbionts highlights evolutionary adaptations to a symbiotic lifestyle.</title>
        <authorList>
            <person name="Aranda M."/>
            <person name="Li Y."/>
            <person name="Liew Y.J."/>
            <person name="Baumgarten S."/>
            <person name="Simakov O."/>
            <person name="Wilson M."/>
            <person name="Piel J."/>
            <person name="Ashoor H."/>
            <person name="Bougouffa S."/>
            <person name="Bajic V.B."/>
            <person name="Ryu T."/>
            <person name="Ravasi T."/>
            <person name="Bayer T."/>
            <person name="Micklem G."/>
            <person name="Kim H."/>
            <person name="Bhak J."/>
            <person name="Lajeunesse T.C."/>
            <person name="Voolstra C.R."/>
        </authorList>
    </citation>
    <scope>NUCLEOTIDE SEQUENCE [LARGE SCALE GENOMIC DNA]</scope>
    <source>
        <strain evidence="11 12">CCMP2467</strain>
    </source>
</reference>
<evidence type="ECO:0000256" key="8">
    <source>
        <dbReference type="ARBA" id="ARBA00023242"/>
    </source>
</evidence>
<evidence type="ECO:0000256" key="6">
    <source>
        <dbReference type="ARBA" id="ARBA00022741"/>
    </source>
</evidence>
<comment type="similarity">
    <text evidence="2">Belongs to the poly(A) polymerase family.</text>
</comment>
<dbReference type="GO" id="GO:1990817">
    <property type="term" value="F:poly(A) RNA polymerase activity"/>
    <property type="evidence" value="ECO:0007669"/>
    <property type="project" value="UniProtKB-EC"/>
</dbReference>
<dbReference type="GO" id="GO:0006397">
    <property type="term" value="P:mRNA processing"/>
    <property type="evidence" value="ECO:0007669"/>
    <property type="project" value="UniProtKB-KW"/>
</dbReference>
<dbReference type="InterPro" id="IPR007012">
    <property type="entry name" value="PolA_pol_cen_dom"/>
</dbReference>
<evidence type="ECO:0000256" key="3">
    <source>
        <dbReference type="ARBA" id="ARBA00012388"/>
    </source>
</evidence>
<comment type="subcellular location">
    <subcellularLocation>
        <location evidence="1">Nucleus</location>
    </subcellularLocation>
</comment>
<keyword evidence="5" id="KW-0808">Transferase</keyword>
<keyword evidence="4" id="KW-0507">mRNA processing</keyword>
<dbReference type="GO" id="GO:0005524">
    <property type="term" value="F:ATP binding"/>
    <property type="evidence" value="ECO:0007669"/>
    <property type="project" value="UniProtKB-KW"/>
</dbReference>
<dbReference type="Gene3D" id="1.10.1410.10">
    <property type="match status" value="1"/>
</dbReference>
<organism evidence="11 12">
    <name type="scientific">Symbiodinium microadriaticum</name>
    <name type="common">Dinoflagellate</name>
    <name type="synonym">Zooxanthella microadriatica</name>
    <dbReference type="NCBI Taxonomy" id="2951"/>
    <lineage>
        <taxon>Eukaryota</taxon>
        <taxon>Sar</taxon>
        <taxon>Alveolata</taxon>
        <taxon>Dinophyceae</taxon>
        <taxon>Suessiales</taxon>
        <taxon>Symbiodiniaceae</taxon>
        <taxon>Symbiodinium</taxon>
    </lineage>
</organism>
<protein>
    <recommendedName>
        <fullName evidence="3">polynucleotide adenylyltransferase</fullName>
        <ecNumber evidence="3">2.7.7.19</ecNumber>
    </recommendedName>
</protein>
<dbReference type="Proteomes" id="UP000186817">
    <property type="component" value="Unassembled WGS sequence"/>
</dbReference>
<evidence type="ECO:0000313" key="12">
    <source>
        <dbReference type="Proteomes" id="UP000186817"/>
    </source>
</evidence>
<dbReference type="SUPFAM" id="SSF81631">
    <property type="entry name" value="PAP/OAS1 substrate-binding domain"/>
    <property type="match status" value="1"/>
</dbReference>
<name>A0A1Q9EZ31_SYMMI</name>
<dbReference type="GO" id="GO:0031123">
    <property type="term" value="P:RNA 3'-end processing"/>
    <property type="evidence" value="ECO:0007669"/>
    <property type="project" value="InterPro"/>
</dbReference>
<dbReference type="EMBL" id="LSRX01000039">
    <property type="protein sequence ID" value="OLQ12696.1"/>
    <property type="molecule type" value="Genomic_DNA"/>
</dbReference>
<keyword evidence="8" id="KW-0539">Nucleus</keyword>
<evidence type="ECO:0000256" key="7">
    <source>
        <dbReference type="ARBA" id="ARBA00022840"/>
    </source>
</evidence>
<keyword evidence="12" id="KW-1185">Reference proteome</keyword>
<evidence type="ECO:0000256" key="5">
    <source>
        <dbReference type="ARBA" id="ARBA00022679"/>
    </source>
</evidence>
<keyword evidence="6" id="KW-0547">Nucleotide-binding</keyword>
<gene>
    <name evidence="11" type="primary">pla1</name>
    <name evidence="11" type="ORF">AK812_SmicGene3361</name>
</gene>
<proteinExistence type="inferred from homology"/>
<dbReference type="EC" id="2.7.7.19" evidence="3"/>
<evidence type="ECO:0000256" key="9">
    <source>
        <dbReference type="SAM" id="Phobius"/>
    </source>
</evidence>
<evidence type="ECO:0000256" key="1">
    <source>
        <dbReference type="ARBA" id="ARBA00004123"/>
    </source>
</evidence>
<dbReference type="Pfam" id="PF04928">
    <property type="entry name" value="PAP_central"/>
    <property type="match status" value="1"/>
</dbReference>
<feature type="domain" description="Poly(A) polymerase central" evidence="10">
    <location>
        <begin position="140"/>
        <end position="210"/>
    </location>
</feature>
<dbReference type="PANTHER" id="PTHR10682">
    <property type="entry name" value="POLY A POLYMERASE"/>
    <property type="match status" value="1"/>
</dbReference>
<dbReference type="GO" id="GO:0003723">
    <property type="term" value="F:RNA binding"/>
    <property type="evidence" value="ECO:0007669"/>
    <property type="project" value="InterPro"/>
</dbReference>
<keyword evidence="9" id="KW-0812">Transmembrane</keyword>
<feature type="transmembrane region" description="Helical" evidence="9">
    <location>
        <begin position="24"/>
        <end position="50"/>
    </location>
</feature>
<evidence type="ECO:0000313" key="11">
    <source>
        <dbReference type="EMBL" id="OLQ12696.1"/>
    </source>
</evidence>
<dbReference type="Gene3D" id="3.30.70.590">
    <property type="entry name" value="Poly(A) polymerase predicted RNA binding domain"/>
    <property type="match status" value="1"/>
</dbReference>
<dbReference type="InterPro" id="IPR011068">
    <property type="entry name" value="NuclTrfase_I-like_C"/>
</dbReference>
<evidence type="ECO:0000259" key="10">
    <source>
        <dbReference type="Pfam" id="PF04928"/>
    </source>
</evidence>
<dbReference type="AlphaFoldDB" id="A0A1Q9EZ31"/>
<sequence>MLVLLTEKIVLMILLVPALLTEKIVRMILAVLVPLGLVVAVAPLTLVIAAEAVTFEHLVVSPSMGSCILVVLLDYPTASSDGLLNGPGVKFKQRGTAVKLLFAASSHLTPAPVPVPTHAARWGESVSNRILEQVPDRARFCELLALVRYWAQQRGVFGSLFGFFSGTAWAICCGCICQMHPGATTAEPLSSFFQDLCCWDWSAPISMSTESLEPGKIQGRGDGQLVVKLPIGEGLSATPNMCEFALRAIQKELKRAVKLLGYRHYIQFDFLTKEEEIMDEWLSWGQSQIQELLQHCESMNDNKVTLRPWPCLVDFKDGDWPHARAIFIGIHRQRMEGEDAATKQVIDFREIMVKFLVKISAWPEAERYENQFWEKKA</sequence>
<dbReference type="GO" id="GO:0005634">
    <property type="term" value="C:nucleus"/>
    <property type="evidence" value="ECO:0007669"/>
    <property type="project" value="UniProtKB-SubCell"/>
</dbReference>
<dbReference type="OrthoDB" id="1470401at2759"/>
<keyword evidence="9" id="KW-1133">Transmembrane helix</keyword>
<dbReference type="SUPFAM" id="SSF55003">
    <property type="entry name" value="PAP/Archaeal CCA-adding enzyme, C-terminal domain"/>
    <property type="match status" value="1"/>
</dbReference>
<keyword evidence="9" id="KW-0472">Membrane</keyword>
<dbReference type="PANTHER" id="PTHR10682:SF10">
    <property type="entry name" value="POLYNUCLEOTIDE ADENYLYLTRANSFERASE"/>
    <property type="match status" value="1"/>
</dbReference>